<evidence type="ECO:0000313" key="2">
    <source>
        <dbReference type="EMBL" id="CAK8698530.1"/>
    </source>
</evidence>
<evidence type="ECO:0000259" key="1">
    <source>
        <dbReference type="PROSITE" id="PS50041"/>
    </source>
</evidence>
<dbReference type="InterPro" id="IPR016187">
    <property type="entry name" value="CTDL_fold"/>
</dbReference>
<dbReference type="CDD" id="cd00037">
    <property type="entry name" value="CLECT"/>
    <property type="match status" value="1"/>
</dbReference>
<dbReference type="PROSITE" id="PS50041">
    <property type="entry name" value="C_TYPE_LECTIN_2"/>
    <property type="match status" value="1"/>
</dbReference>
<accession>A0ABP0H3Z5</accession>
<keyword evidence="3" id="KW-1185">Reference proteome</keyword>
<dbReference type="InterPro" id="IPR001304">
    <property type="entry name" value="C-type_lectin-like"/>
</dbReference>
<dbReference type="EMBL" id="CAWYQH010000174">
    <property type="protein sequence ID" value="CAK8698530.1"/>
    <property type="molecule type" value="Genomic_DNA"/>
</dbReference>
<reference evidence="2 3" key="1">
    <citation type="submission" date="2024-02" db="EMBL/GenBank/DDBJ databases">
        <authorList>
            <person name="Daric V."/>
            <person name="Darras S."/>
        </authorList>
    </citation>
    <scope>NUCLEOTIDE SEQUENCE [LARGE SCALE GENOMIC DNA]</scope>
</reference>
<feature type="domain" description="C-type lectin" evidence="1">
    <location>
        <begin position="13"/>
        <end position="56"/>
    </location>
</feature>
<dbReference type="Proteomes" id="UP001642483">
    <property type="component" value="Unassembled WGS sequence"/>
</dbReference>
<protein>
    <recommendedName>
        <fullName evidence="1">C-type lectin domain-containing protein</fullName>
    </recommendedName>
</protein>
<organism evidence="2 3">
    <name type="scientific">Clavelina lepadiformis</name>
    <name type="common">Light-bulb sea squirt</name>
    <name type="synonym">Ascidia lepadiformis</name>
    <dbReference type="NCBI Taxonomy" id="159417"/>
    <lineage>
        <taxon>Eukaryota</taxon>
        <taxon>Metazoa</taxon>
        <taxon>Chordata</taxon>
        <taxon>Tunicata</taxon>
        <taxon>Ascidiacea</taxon>
        <taxon>Aplousobranchia</taxon>
        <taxon>Clavelinidae</taxon>
        <taxon>Clavelina</taxon>
    </lineage>
</organism>
<gene>
    <name evidence="2" type="ORF">CVLEPA_LOCUS31964</name>
</gene>
<name>A0ABP0H3Z5_CLALP</name>
<proteinExistence type="predicted"/>
<dbReference type="Gene3D" id="3.10.100.10">
    <property type="entry name" value="Mannose-Binding Protein A, subunit A"/>
    <property type="match status" value="1"/>
</dbReference>
<comment type="caution">
    <text evidence="2">The sequence shown here is derived from an EMBL/GenBank/DDBJ whole genome shotgun (WGS) entry which is preliminary data.</text>
</comment>
<dbReference type="SUPFAM" id="SSF56436">
    <property type="entry name" value="C-type lectin-like"/>
    <property type="match status" value="1"/>
</dbReference>
<dbReference type="InterPro" id="IPR016186">
    <property type="entry name" value="C-type_lectin-like/link_sf"/>
</dbReference>
<sequence length="64" mass="7052">MFEAAKSVYRGPVWIGLADKQLGDGLWNWIDGQQAKSNDIKWSPLEPNGKSYAVNCGAKNEGLQ</sequence>
<evidence type="ECO:0000313" key="3">
    <source>
        <dbReference type="Proteomes" id="UP001642483"/>
    </source>
</evidence>